<evidence type="ECO:0000256" key="4">
    <source>
        <dbReference type="ARBA" id="ARBA00022679"/>
    </source>
</evidence>
<keyword evidence="13" id="KW-0829">Tyrosine-protein kinase</keyword>
<dbReference type="PANTHER" id="PTHR46877:SF10">
    <property type="entry name" value="EPHRIN TYPE-A RECEPTOR 6"/>
    <property type="match status" value="1"/>
</dbReference>
<dbReference type="InterPro" id="IPR009030">
    <property type="entry name" value="Growth_fac_rcpt_cys_sf"/>
</dbReference>
<evidence type="ECO:0000256" key="22">
    <source>
        <dbReference type="SAM" id="Phobius"/>
    </source>
</evidence>
<dbReference type="InterPro" id="IPR008979">
    <property type="entry name" value="Galactose-bd-like_sf"/>
</dbReference>
<dbReference type="Pfam" id="PF07714">
    <property type="entry name" value="PK_Tyr_Ser-Thr"/>
    <property type="match status" value="1"/>
</dbReference>
<keyword evidence="8 21" id="KW-0547">Nucleotide-binding</keyword>
<dbReference type="PROSITE" id="PS51550">
    <property type="entry name" value="EPH_LBD"/>
    <property type="match status" value="1"/>
</dbReference>
<keyword evidence="15" id="KW-0325">Glycoprotein</keyword>
<evidence type="ECO:0000256" key="16">
    <source>
        <dbReference type="ARBA" id="ARBA00051243"/>
    </source>
</evidence>
<dbReference type="Gene3D" id="1.10.150.50">
    <property type="entry name" value="Transcription Factor, Ets-1"/>
    <property type="match status" value="1"/>
</dbReference>
<dbReference type="GO" id="GO:0030425">
    <property type="term" value="C:dendrite"/>
    <property type="evidence" value="ECO:0007669"/>
    <property type="project" value="TreeGrafter"/>
</dbReference>
<reference evidence="27" key="1">
    <citation type="submission" date="2025-08" db="UniProtKB">
        <authorList>
            <consortium name="Ensembl"/>
        </authorList>
    </citation>
    <scope>IDENTIFICATION</scope>
</reference>
<keyword evidence="7" id="KW-0677">Repeat</keyword>
<dbReference type="CDD" id="cd00063">
    <property type="entry name" value="FN3"/>
    <property type="match status" value="1"/>
</dbReference>
<dbReference type="InterPro" id="IPR003961">
    <property type="entry name" value="FN3_dom"/>
</dbReference>
<dbReference type="InterPro" id="IPR036116">
    <property type="entry name" value="FN3_sf"/>
</dbReference>
<accession>A0A8C2G2I1</accession>
<dbReference type="GO" id="GO:0005524">
    <property type="term" value="F:ATP binding"/>
    <property type="evidence" value="ECO:0007669"/>
    <property type="project" value="UniProtKB-UniRule"/>
</dbReference>
<dbReference type="Gene3D" id="1.10.510.10">
    <property type="entry name" value="Transferase(Phosphotransferase) domain 1"/>
    <property type="match status" value="1"/>
</dbReference>
<keyword evidence="4" id="KW-0808">Transferase</keyword>
<keyword evidence="5 22" id="KW-0812">Transmembrane</keyword>
<keyword evidence="14" id="KW-0675">Receptor</keyword>
<dbReference type="InterPro" id="IPR008266">
    <property type="entry name" value="Tyr_kinase_AS"/>
</dbReference>
<evidence type="ECO:0000256" key="13">
    <source>
        <dbReference type="ARBA" id="ARBA00023137"/>
    </source>
</evidence>
<evidence type="ECO:0000256" key="17">
    <source>
        <dbReference type="ARBA" id="ARBA00058136"/>
    </source>
</evidence>
<feature type="domain" description="Protein kinase" evidence="23">
    <location>
        <begin position="477"/>
        <end position="738"/>
    </location>
</feature>
<dbReference type="InterPro" id="IPR001245">
    <property type="entry name" value="Ser-Thr/Tyr_kinase_cat_dom"/>
</dbReference>
<dbReference type="Gene3D" id="2.60.40.10">
    <property type="entry name" value="Immunoglobulins"/>
    <property type="match status" value="1"/>
</dbReference>
<dbReference type="InterPro" id="IPR013783">
    <property type="entry name" value="Ig-like_fold"/>
</dbReference>
<evidence type="ECO:0000256" key="19">
    <source>
        <dbReference type="ARBA" id="ARBA00072208"/>
    </source>
</evidence>
<feature type="domain" description="Eph LBD" evidence="26">
    <location>
        <begin position="28"/>
        <end position="214"/>
    </location>
</feature>
<dbReference type="InterPro" id="IPR050449">
    <property type="entry name" value="Ephrin_rcpt_TKs"/>
</dbReference>
<name>A0A8C2G2I1_CYPCA</name>
<dbReference type="CDD" id="cd05066">
    <property type="entry name" value="PTKc_EphR_A"/>
    <property type="match status" value="1"/>
</dbReference>
<dbReference type="PANTHER" id="PTHR46877">
    <property type="entry name" value="EPH RECEPTOR A5"/>
    <property type="match status" value="1"/>
</dbReference>
<dbReference type="Ensembl" id="ENSCCRT00020071673.1">
    <property type="protein sequence ID" value="ENSCCRP00020065124.1"/>
    <property type="gene ID" value="ENSCCRG00020028923.1"/>
</dbReference>
<dbReference type="SMART" id="SM00060">
    <property type="entry name" value="FN3"/>
    <property type="match status" value="1"/>
</dbReference>
<dbReference type="Pfam" id="PF14575">
    <property type="entry name" value="EphA2_TM"/>
    <property type="match status" value="1"/>
</dbReference>
<dbReference type="Gene3D" id="2.10.50.10">
    <property type="entry name" value="Tumor Necrosis Factor Receptor, subunit A, domain 2"/>
    <property type="match status" value="1"/>
</dbReference>
<dbReference type="PROSITE" id="PS50011">
    <property type="entry name" value="PROTEIN_KINASE_DOM"/>
    <property type="match status" value="1"/>
</dbReference>
<dbReference type="SMART" id="SM01411">
    <property type="entry name" value="Ephrin_rec_like"/>
    <property type="match status" value="1"/>
</dbReference>
<evidence type="ECO:0000256" key="10">
    <source>
        <dbReference type="ARBA" id="ARBA00022840"/>
    </source>
</evidence>
<evidence type="ECO:0000256" key="1">
    <source>
        <dbReference type="ARBA" id="ARBA00004479"/>
    </source>
</evidence>
<dbReference type="InterPro" id="IPR011641">
    <property type="entry name" value="Tyr-kin_ephrin_A/B_rcpt-like"/>
</dbReference>
<dbReference type="SMART" id="SM00615">
    <property type="entry name" value="EPH_lbd"/>
    <property type="match status" value="1"/>
</dbReference>
<dbReference type="Pfam" id="PF00041">
    <property type="entry name" value="fn3"/>
    <property type="match status" value="1"/>
</dbReference>
<dbReference type="SUPFAM" id="SSF56112">
    <property type="entry name" value="Protein kinase-like (PK-like)"/>
    <property type="match status" value="1"/>
</dbReference>
<dbReference type="InterPro" id="IPR013761">
    <property type="entry name" value="SAM/pointed_sf"/>
</dbReference>
<evidence type="ECO:0000256" key="5">
    <source>
        <dbReference type="ARBA" id="ARBA00022692"/>
    </source>
</evidence>
<dbReference type="InterPro" id="IPR001660">
    <property type="entry name" value="SAM"/>
</dbReference>
<comment type="subunit">
    <text evidence="18">Heterotetramer upon binding of the ligand. The heterotetramer is composed of an ephrin dimer and a receptor dimer. Oligomerization is probably required to induce biological responses. Interacts (via SAM domain) with ANKS1A (via SAM domain).</text>
</comment>
<dbReference type="GO" id="GO:0005005">
    <property type="term" value="F:transmembrane-ephrin receptor activity"/>
    <property type="evidence" value="ECO:0007669"/>
    <property type="project" value="TreeGrafter"/>
</dbReference>
<dbReference type="InterPro" id="IPR017441">
    <property type="entry name" value="Protein_kinase_ATP_BS"/>
</dbReference>
<comment type="catalytic activity">
    <reaction evidence="16">
        <text>L-tyrosyl-[protein] + ATP = O-phospho-L-tyrosyl-[protein] + ADP + H(+)</text>
        <dbReference type="Rhea" id="RHEA:10596"/>
        <dbReference type="Rhea" id="RHEA-COMP:10136"/>
        <dbReference type="Rhea" id="RHEA-COMP:20101"/>
        <dbReference type="ChEBI" id="CHEBI:15378"/>
        <dbReference type="ChEBI" id="CHEBI:30616"/>
        <dbReference type="ChEBI" id="CHEBI:46858"/>
        <dbReference type="ChEBI" id="CHEBI:61978"/>
        <dbReference type="ChEBI" id="CHEBI:456216"/>
        <dbReference type="EC" id="2.7.10.1"/>
    </reaction>
</comment>
<evidence type="ECO:0000259" key="26">
    <source>
        <dbReference type="PROSITE" id="PS51550"/>
    </source>
</evidence>
<evidence type="ECO:0000256" key="8">
    <source>
        <dbReference type="ARBA" id="ARBA00022741"/>
    </source>
</evidence>
<keyword evidence="12 22" id="KW-0472">Membrane</keyword>
<dbReference type="PROSITE" id="PS00109">
    <property type="entry name" value="PROTEIN_KINASE_TYR"/>
    <property type="match status" value="1"/>
</dbReference>
<protein>
    <recommendedName>
        <fullName evidence="19">Ephrin type-A receptor 6</fullName>
        <ecNumber evidence="2">2.7.10.1</ecNumber>
    </recommendedName>
    <alternativeName>
        <fullName evidence="20">EPH homology kinase 2</fullName>
    </alternativeName>
</protein>
<feature type="domain" description="Fibronectin type-III" evidence="25">
    <location>
        <begin position="333"/>
        <end position="443"/>
    </location>
</feature>
<dbReference type="InterPro" id="IPR001426">
    <property type="entry name" value="Tyr_kinase_rcpt_V_CS"/>
</dbReference>
<dbReference type="InterPro" id="IPR000719">
    <property type="entry name" value="Prot_kinase_dom"/>
</dbReference>
<keyword evidence="11 22" id="KW-1133">Transmembrane helix</keyword>
<evidence type="ECO:0000259" key="24">
    <source>
        <dbReference type="PROSITE" id="PS50105"/>
    </source>
</evidence>
<dbReference type="SUPFAM" id="SSF49785">
    <property type="entry name" value="Galactose-binding domain-like"/>
    <property type="match status" value="1"/>
</dbReference>
<dbReference type="InterPro" id="IPR001090">
    <property type="entry name" value="Ephrin_rcpt_lig-bd_dom"/>
</dbReference>
<keyword evidence="10 21" id="KW-0067">ATP-binding</keyword>
<evidence type="ECO:0000256" key="6">
    <source>
        <dbReference type="ARBA" id="ARBA00022729"/>
    </source>
</evidence>
<evidence type="ECO:0000256" key="18">
    <source>
        <dbReference type="ARBA" id="ARBA00065191"/>
    </source>
</evidence>
<dbReference type="FunFam" id="2.60.40.10:FF:000059">
    <property type="entry name" value="Ephrin type-A receptor 6"/>
    <property type="match status" value="1"/>
</dbReference>
<dbReference type="GO" id="GO:0007411">
    <property type="term" value="P:axon guidance"/>
    <property type="evidence" value="ECO:0007669"/>
    <property type="project" value="TreeGrafter"/>
</dbReference>
<evidence type="ECO:0000256" key="3">
    <source>
        <dbReference type="ARBA" id="ARBA00022553"/>
    </source>
</evidence>
<evidence type="ECO:0000313" key="28">
    <source>
        <dbReference type="Proteomes" id="UP000694701"/>
    </source>
</evidence>
<evidence type="ECO:0000256" key="2">
    <source>
        <dbReference type="ARBA" id="ARBA00011902"/>
    </source>
</evidence>
<evidence type="ECO:0000256" key="21">
    <source>
        <dbReference type="PROSITE-ProRule" id="PRU10141"/>
    </source>
</evidence>
<evidence type="ECO:0000259" key="23">
    <source>
        <dbReference type="PROSITE" id="PS50011"/>
    </source>
</evidence>
<dbReference type="EC" id="2.7.10.1" evidence="2"/>
<dbReference type="Pfam" id="PF25599">
    <property type="entry name" value="Ephrin_CRD"/>
    <property type="match status" value="1"/>
</dbReference>
<dbReference type="PROSITE" id="PS00790">
    <property type="entry name" value="RECEPTOR_TYR_KIN_V_1"/>
    <property type="match status" value="1"/>
</dbReference>
<dbReference type="Pfam" id="PF01404">
    <property type="entry name" value="Ephrin_lbd"/>
    <property type="match status" value="1"/>
</dbReference>
<dbReference type="GO" id="GO:0005886">
    <property type="term" value="C:plasma membrane"/>
    <property type="evidence" value="ECO:0007669"/>
    <property type="project" value="TreeGrafter"/>
</dbReference>
<dbReference type="SUPFAM" id="SSF57184">
    <property type="entry name" value="Growth factor receptor domain"/>
    <property type="match status" value="1"/>
</dbReference>
<dbReference type="Pfam" id="PF07699">
    <property type="entry name" value="Ephrin_rec_like"/>
    <property type="match status" value="1"/>
</dbReference>
<dbReference type="SMART" id="SM00219">
    <property type="entry name" value="TyrKc"/>
    <property type="match status" value="1"/>
</dbReference>
<evidence type="ECO:0000313" key="27">
    <source>
        <dbReference type="Ensembl" id="ENSCCRP00020065124.1"/>
    </source>
</evidence>
<dbReference type="InterPro" id="IPR011009">
    <property type="entry name" value="Kinase-like_dom_sf"/>
</dbReference>
<dbReference type="PROSITE" id="PS00791">
    <property type="entry name" value="RECEPTOR_TYR_KIN_V_2"/>
    <property type="match status" value="1"/>
</dbReference>
<dbReference type="InterPro" id="IPR020635">
    <property type="entry name" value="Tyr_kinase_cat_dom"/>
</dbReference>
<dbReference type="FunFam" id="1.10.150.50:FF:000001">
    <property type="entry name" value="Ephrin type-A receptor 5"/>
    <property type="match status" value="1"/>
</dbReference>
<dbReference type="InterPro" id="IPR027936">
    <property type="entry name" value="Eph_TM"/>
</dbReference>
<organism evidence="27 28">
    <name type="scientific">Cyprinus carpio</name>
    <name type="common">Common carp</name>
    <dbReference type="NCBI Taxonomy" id="7962"/>
    <lineage>
        <taxon>Eukaryota</taxon>
        <taxon>Metazoa</taxon>
        <taxon>Chordata</taxon>
        <taxon>Craniata</taxon>
        <taxon>Vertebrata</taxon>
        <taxon>Euteleostomi</taxon>
        <taxon>Actinopterygii</taxon>
        <taxon>Neopterygii</taxon>
        <taxon>Teleostei</taxon>
        <taxon>Ostariophysi</taxon>
        <taxon>Cypriniformes</taxon>
        <taxon>Cyprinidae</taxon>
        <taxon>Cyprininae</taxon>
        <taxon>Cyprinus</taxon>
    </lineage>
</organism>
<evidence type="ECO:0000256" key="7">
    <source>
        <dbReference type="ARBA" id="ARBA00022737"/>
    </source>
</evidence>
<dbReference type="FunFam" id="1.10.510.10:FF:000083">
    <property type="entry name" value="Ephrin type-A receptor 3"/>
    <property type="match status" value="1"/>
</dbReference>
<dbReference type="PROSITE" id="PS50105">
    <property type="entry name" value="SAM_DOMAIN"/>
    <property type="match status" value="1"/>
</dbReference>
<evidence type="ECO:0000256" key="15">
    <source>
        <dbReference type="ARBA" id="ARBA00023180"/>
    </source>
</evidence>
<dbReference type="PRINTS" id="PR00109">
    <property type="entry name" value="TYRKINASE"/>
</dbReference>
<sequence length="840" mass="94861">MFNDHVILHTHLLYRCESLFLFFFFFACVLILRFCSLSEELSHYLSSHTSVLCSPQWDAITEMDEHNRPIHTFQVCHVMEPNQNNWLRTDWIPRQAAQKIYVELRFTLRDCNSIPWVSGTCKETFNLLYFETDEPQGANAHFHPNDYAKIDTIAADESFTQTDLGDRVLRLNTEVREVGPIARKGFYLAFQDVGACIALVSVRVYYKKCPSTLRNLAAFPDTVPRVDSSSLVEVRGACVENAEERDTPRLYCGADGDWLVPLGRCVCSIGYEESDNLCIACRPGFYKAFAGNIKCSKCPPHSSSHTEGSAQCHCEKSYYRTSKDPPTMACTRLPSSPRNLVFNINETALFLEWTPPSDTGGRKDVTYNVFCFRCGADGQACEPCNSNVRFIPRSTGLTSTSVVVRDFVVHANYTFQIEALNGVSGLGRSERQLANITVSTEQAVPFPGLKTYIDPDTYEDPSQAVHEFAKEIDPSRIRIERVIGAGEFGEVCSGWLRIPGKKEIPVAIKTLKGGYTERQRRDFLRESSIMGQFDNPNIIRLEGVVTKSRPVMIVVEYMENGSLDSFLRKHDGQFTVIQLVGMLRGIASGMMYLSDIGYVHRDLAARNILVDDNLVCKVSDFGLSRVLEDDPEAAYTTTGGKIPIRWTAPEAIAYRKFSSASDAWSYGIVMWEVMSYGERPYWEMSNQDVILSIEEGYRLPAPMGCPVALHQLMLLCWQKERSRRPQFNDVVSFLDKLICNPSSLLTLVEDVNSFPESPEDMPDYPLFISIGDWLDSIKMSQYKNNFIAAGYTTLDSISTMSIDDVRRIGVSLIGHQRRIVSSIQALRLQFLHVQQNGFHV</sequence>
<evidence type="ECO:0000256" key="11">
    <source>
        <dbReference type="ARBA" id="ARBA00022989"/>
    </source>
</evidence>
<feature type="binding site" evidence="21">
    <location>
        <position position="509"/>
    </location>
    <ligand>
        <name>ATP</name>
        <dbReference type="ChEBI" id="CHEBI:30616"/>
    </ligand>
</feature>
<evidence type="ECO:0000259" key="25">
    <source>
        <dbReference type="PROSITE" id="PS50853"/>
    </source>
</evidence>
<dbReference type="PROSITE" id="PS00107">
    <property type="entry name" value="PROTEIN_KINASE_ATP"/>
    <property type="match status" value="1"/>
</dbReference>
<evidence type="ECO:0000256" key="9">
    <source>
        <dbReference type="ARBA" id="ARBA00022777"/>
    </source>
</evidence>
<dbReference type="Gene3D" id="2.60.40.1770">
    <property type="entry name" value="ephrin a2 ectodomain"/>
    <property type="match status" value="1"/>
</dbReference>
<dbReference type="SUPFAM" id="SSF49265">
    <property type="entry name" value="Fibronectin type III"/>
    <property type="match status" value="1"/>
</dbReference>
<dbReference type="Proteomes" id="UP000694701">
    <property type="component" value="Unplaced"/>
</dbReference>
<dbReference type="SUPFAM" id="SSF47769">
    <property type="entry name" value="SAM/Pointed domain"/>
    <property type="match status" value="1"/>
</dbReference>
<dbReference type="Gene3D" id="2.60.120.260">
    <property type="entry name" value="Galactose-binding domain-like"/>
    <property type="match status" value="1"/>
</dbReference>
<feature type="transmembrane region" description="Helical" evidence="22">
    <location>
        <begin position="12"/>
        <end position="32"/>
    </location>
</feature>
<dbReference type="FunFam" id="2.60.40.1770:FF:000001">
    <property type="entry name" value="Ephrin type-A receptor 5"/>
    <property type="match status" value="1"/>
</dbReference>
<feature type="domain" description="SAM" evidence="24">
    <location>
        <begin position="769"/>
        <end position="829"/>
    </location>
</feature>
<evidence type="ECO:0000256" key="14">
    <source>
        <dbReference type="ARBA" id="ARBA00023170"/>
    </source>
</evidence>
<dbReference type="Gene3D" id="3.30.200.20">
    <property type="entry name" value="Phosphorylase Kinase, domain 1"/>
    <property type="match status" value="1"/>
</dbReference>
<keyword evidence="3" id="KW-0597">Phosphoprotein</keyword>
<dbReference type="FunFam" id="2.10.50.10:FF:000001">
    <property type="entry name" value="Ephrin type-A receptor 5"/>
    <property type="match status" value="1"/>
</dbReference>
<dbReference type="PROSITE" id="PS50853">
    <property type="entry name" value="FN3"/>
    <property type="match status" value="1"/>
</dbReference>
<dbReference type="SMART" id="SM00454">
    <property type="entry name" value="SAM"/>
    <property type="match status" value="1"/>
</dbReference>
<keyword evidence="6" id="KW-0732">Signal</keyword>
<keyword evidence="9" id="KW-0418">Kinase</keyword>
<proteinExistence type="predicted"/>
<dbReference type="Pfam" id="PF00536">
    <property type="entry name" value="SAM_1"/>
    <property type="match status" value="1"/>
</dbReference>
<dbReference type="FunFam" id="3.30.200.20:FF:000001">
    <property type="entry name" value="Ephrin type-A receptor 5"/>
    <property type="match status" value="1"/>
</dbReference>
<evidence type="ECO:0000256" key="12">
    <source>
        <dbReference type="ARBA" id="ARBA00023136"/>
    </source>
</evidence>
<comment type="subcellular location">
    <subcellularLocation>
        <location evidence="1">Membrane</location>
        <topology evidence="1">Single-pass type I membrane protein</topology>
    </subcellularLocation>
</comment>
<dbReference type="AlphaFoldDB" id="A0A8C2G2I1"/>
<comment type="function">
    <text evidence="17">Receptor tyrosine kinase which binds promiscuously GPI-anchored ephrin-A family ligands residing on adjacent cells, leading to contact-dependent bidirectional signaling into neighboring cells. The signaling pathway downstream of the receptor is referred to as forward signaling while the signaling pathway downstream of the ephrin ligand is referred to as reverse signaling.</text>
</comment>
<dbReference type="FunFam" id="2.60.120.260:FF:000001">
    <property type="entry name" value="Ephrin type-A receptor 7"/>
    <property type="match status" value="1"/>
</dbReference>
<evidence type="ECO:0000256" key="20">
    <source>
        <dbReference type="ARBA" id="ARBA00077207"/>
    </source>
</evidence>